<protein>
    <submittedName>
        <fullName evidence="1">Uncharacterized protein</fullName>
    </submittedName>
</protein>
<dbReference type="AlphaFoldDB" id="A0A146LNR7"/>
<reference evidence="1" key="1">
    <citation type="journal article" date="2016" name="Gigascience">
        <title>De novo construction of an expanded transcriptome assembly for the western tarnished plant bug, Lygus hesperus.</title>
        <authorList>
            <person name="Tassone E.E."/>
            <person name="Geib S.M."/>
            <person name="Hall B."/>
            <person name="Fabrick J.A."/>
            <person name="Brent C.S."/>
            <person name="Hull J.J."/>
        </authorList>
    </citation>
    <scope>NUCLEOTIDE SEQUENCE</scope>
</reference>
<organism evidence="1">
    <name type="scientific">Lygus hesperus</name>
    <name type="common">Western plant bug</name>
    <dbReference type="NCBI Taxonomy" id="30085"/>
    <lineage>
        <taxon>Eukaryota</taxon>
        <taxon>Metazoa</taxon>
        <taxon>Ecdysozoa</taxon>
        <taxon>Arthropoda</taxon>
        <taxon>Hexapoda</taxon>
        <taxon>Insecta</taxon>
        <taxon>Pterygota</taxon>
        <taxon>Neoptera</taxon>
        <taxon>Paraneoptera</taxon>
        <taxon>Hemiptera</taxon>
        <taxon>Heteroptera</taxon>
        <taxon>Panheteroptera</taxon>
        <taxon>Cimicomorpha</taxon>
        <taxon>Miridae</taxon>
        <taxon>Mirini</taxon>
        <taxon>Lygus</taxon>
    </lineage>
</organism>
<accession>A0A146LNR7</accession>
<gene>
    <name evidence="1" type="ORF">g.9337</name>
</gene>
<name>A0A146LNR7_LYGHE</name>
<evidence type="ECO:0000313" key="1">
    <source>
        <dbReference type="EMBL" id="JAQ08010.1"/>
    </source>
</evidence>
<proteinExistence type="predicted"/>
<dbReference type="EMBL" id="GDHC01010619">
    <property type="protein sequence ID" value="JAQ08010.1"/>
    <property type="molecule type" value="Transcribed_RNA"/>
</dbReference>
<sequence>MICDGDDKTSNNCDTISNIVSKNSNNYTNSNPNTTISVNRTGGCTSHNLLSPCPVATLPPSTPITPFIQFCELSTSRAESDGERTPMASCKLSSGVVKKINIREVV</sequence>